<keyword evidence="5" id="KW-0819">tRNA processing</keyword>
<dbReference type="PANTHER" id="PTHR43033">
    <property type="entry name" value="TRNA(ILE)-LYSIDINE SYNTHASE-RELATED"/>
    <property type="match status" value="1"/>
</dbReference>
<keyword evidence="13" id="KW-1185">Reference proteome</keyword>
<dbReference type="Proteomes" id="UP000002630">
    <property type="component" value="Linkage Group LG23"/>
</dbReference>
<keyword evidence="7" id="KW-0067">ATP-binding</keyword>
<dbReference type="SUPFAM" id="SSF52402">
    <property type="entry name" value="Adenine nucleotide alpha hydrolases-like"/>
    <property type="match status" value="1"/>
</dbReference>
<evidence type="ECO:0000256" key="7">
    <source>
        <dbReference type="ARBA" id="ARBA00022840"/>
    </source>
</evidence>
<feature type="region of interest" description="Disordered" evidence="9">
    <location>
        <begin position="102"/>
        <end position="123"/>
    </location>
</feature>
<dbReference type="EMBL" id="FN647705">
    <property type="protein sequence ID" value="CBJ48957.1"/>
    <property type="molecule type" value="Genomic_DNA"/>
</dbReference>
<dbReference type="SUPFAM" id="SSF56037">
    <property type="entry name" value="PheT/TilS domain"/>
    <property type="match status" value="1"/>
</dbReference>
<dbReference type="Pfam" id="PF01171">
    <property type="entry name" value="ATP_bind_3"/>
    <property type="match status" value="1"/>
</dbReference>
<comment type="catalytic activity">
    <reaction evidence="8">
        <text>cytidine(34) in tRNA(Ile2) + L-lysine + ATP = lysidine(34) in tRNA(Ile2) + AMP + diphosphate + H(+)</text>
        <dbReference type="Rhea" id="RHEA:43744"/>
        <dbReference type="Rhea" id="RHEA-COMP:10625"/>
        <dbReference type="Rhea" id="RHEA-COMP:10670"/>
        <dbReference type="ChEBI" id="CHEBI:15378"/>
        <dbReference type="ChEBI" id="CHEBI:30616"/>
        <dbReference type="ChEBI" id="CHEBI:32551"/>
        <dbReference type="ChEBI" id="CHEBI:33019"/>
        <dbReference type="ChEBI" id="CHEBI:82748"/>
        <dbReference type="ChEBI" id="CHEBI:83665"/>
        <dbReference type="ChEBI" id="CHEBI:456215"/>
        <dbReference type="EC" id="6.3.4.19"/>
    </reaction>
</comment>
<evidence type="ECO:0000256" key="9">
    <source>
        <dbReference type="SAM" id="MobiDB-lite"/>
    </source>
</evidence>
<dbReference type="GO" id="GO:0005524">
    <property type="term" value="F:ATP binding"/>
    <property type="evidence" value="ECO:0007669"/>
    <property type="project" value="UniProtKB-KW"/>
</dbReference>
<keyword evidence="4" id="KW-0436">Ligase</keyword>
<dbReference type="CDD" id="cd01992">
    <property type="entry name" value="TilS_N"/>
    <property type="match status" value="1"/>
</dbReference>
<dbReference type="GO" id="GO:0032267">
    <property type="term" value="F:tRNA(Ile)-lysidine synthase activity"/>
    <property type="evidence" value="ECO:0007669"/>
    <property type="project" value="UniProtKB-EC"/>
</dbReference>
<gene>
    <name evidence="12" type="ORF">Esi_0102_0052</name>
</gene>
<sequence>MEAAPTTPSTSAVLYTYVQVLVLMAWVVAVAGKEVLVLVSGGSDSVALLLALERAAKTFQPPLRVEAAHFNHGLRGKDSDADQDLVVKMADSLRVPLHVRRWKGPEEGGTGGPGSGMQERARRWRRAEAKDILAKSMTEAGAGRGGRGVIATAHHKDDQTETVLLKALRGAHITNIQGMAWHSDPFVRPLLGAHKTELLDFLVRGRHAWREDGSNQVAKYARNRVRLQLIPLLRELAGGTKALDTRVEELSRQSHFARQMVEREALRWERAHLSGCRFDDEAGGCRDETDQVGGADQSAGTRGTVDRSGGVGDVAPSGIRREEFPLQAFLRKGPGGDGSEQGWAGSDLPELVREELLHRFIVGDLLRIEQSPADGGIMVSGLEGRTVSEQGIVRHSTDAAITPWEMVVSPWGEGGSVGLGEEGDSGHGEGRATEAGMVLFNVAAGARLHVRRKKDGDRFRPAWRDRPAKLKDFLRGQGVPLHRRDEVALICDHHDAVIAVYPSYPGFGVCQDSTGEEPIRVRIAGTPLFCPRPEDRGGAPAS</sequence>
<keyword evidence="3" id="KW-0963">Cytoplasm</keyword>
<dbReference type="InterPro" id="IPR012094">
    <property type="entry name" value="tRNA_Ile_lys_synt"/>
</dbReference>
<evidence type="ECO:0000259" key="11">
    <source>
        <dbReference type="SMART" id="SM00977"/>
    </source>
</evidence>
<dbReference type="OMA" id="WRRTEST"/>
<evidence type="ECO:0000256" key="1">
    <source>
        <dbReference type="ARBA" id="ARBA00004496"/>
    </source>
</evidence>
<dbReference type="InterPro" id="IPR014729">
    <property type="entry name" value="Rossmann-like_a/b/a_fold"/>
</dbReference>
<dbReference type="EC" id="6.3.4.19" evidence="2"/>
<keyword evidence="10" id="KW-0472">Membrane</keyword>
<dbReference type="HAMAP" id="MF_01161">
    <property type="entry name" value="tRNA_Ile_lys_synt"/>
    <property type="match status" value="1"/>
</dbReference>
<evidence type="ECO:0000256" key="4">
    <source>
        <dbReference type="ARBA" id="ARBA00022598"/>
    </source>
</evidence>
<dbReference type="Gene3D" id="3.40.50.620">
    <property type="entry name" value="HUPs"/>
    <property type="match status" value="1"/>
</dbReference>
<feature type="domain" description="Lysidine-tRNA(Ile) synthetase C-terminal" evidence="11">
    <location>
        <begin position="448"/>
        <end position="523"/>
    </location>
</feature>
<dbReference type="GO" id="GO:0008033">
    <property type="term" value="P:tRNA processing"/>
    <property type="evidence" value="ECO:0007669"/>
    <property type="project" value="UniProtKB-KW"/>
</dbReference>
<feature type="transmembrane region" description="Helical" evidence="10">
    <location>
        <begin position="12"/>
        <end position="29"/>
    </location>
</feature>
<dbReference type="EMBL" id="FN649748">
    <property type="protein sequence ID" value="CBJ48957.1"/>
    <property type="molecule type" value="Genomic_DNA"/>
</dbReference>
<evidence type="ECO:0000256" key="3">
    <source>
        <dbReference type="ARBA" id="ARBA00022490"/>
    </source>
</evidence>
<organism evidence="12 13">
    <name type="scientific">Ectocarpus siliculosus</name>
    <name type="common">Brown alga</name>
    <name type="synonym">Conferva siliculosa</name>
    <dbReference type="NCBI Taxonomy" id="2880"/>
    <lineage>
        <taxon>Eukaryota</taxon>
        <taxon>Sar</taxon>
        <taxon>Stramenopiles</taxon>
        <taxon>Ochrophyta</taxon>
        <taxon>PX clade</taxon>
        <taxon>Phaeophyceae</taxon>
        <taxon>Ectocarpales</taxon>
        <taxon>Ectocarpaceae</taxon>
        <taxon>Ectocarpus</taxon>
    </lineage>
</organism>
<feature type="region of interest" description="Disordered" evidence="9">
    <location>
        <begin position="287"/>
        <end position="317"/>
    </location>
</feature>
<evidence type="ECO:0000313" key="12">
    <source>
        <dbReference type="EMBL" id="CBJ48957.1"/>
    </source>
</evidence>
<dbReference type="NCBIfam" id="TIGR02433">
    <property type="entry name" value="lysidine_TilS_C"/>
    <property type="match status" value="1"/>
</dbReference>
<dbReference type="InterPro" id="IPR012795">
    <property type="entry name" value="tRNA_Ile_lys_synt_N"/>
</dbReference>
<evidence type="ECO:0000256" key="2">
    <source>
        <dbReference type="ARBA" id="ARBA00013267"/>
    </source>
</evidence>
<keyword evidence="10" id="KW-1133">Transmembrane helix</keyword>
<reference evidence="12 13" key="1">
    <citation type="journal article" date="2010" name="Nature">
        <title>The Ectocarpus genome and the independent evolution of multicellularity in brown algae.</title>
        <authorList>
            <person name="Cock J.M."/>
            <person name="Sterck L."/>
            <person name="Rouze P."/>
            <person name="Scornet D."/>
            <person name="Allen A.E."/>
            <person name="Amoutzias G."/>
            <person name="Anthouard V."/>
            <person name="Artiguenave F."/>
            <person name="Aury J.M."/>
            <person name="Badger J.H."/>
            <person name="Beszteri B."/>
            <person name="Billiau K."/>
            <person name="Bonnet E."/>
            <person name="Bothwell J.H."/>
            <person name="Bowler C."/>
            <person name="Boyen C."/>
            <person name="Brownlee C."/>
            <person name="Carrano C.J."/>
            <person name="Charrier B."/>
            <person name="Cho G.Y."/>
            <person name="Coelho S.M."/>
            <person name="Collen J."/>
            <person name="Corre E."/>
            <person name="Da Silva C."/>
            <person name="Delage L."/>
            <person name="Delaroque N."/>
            <person name="Dittami S.M."/>
            <person name="Doulbeau S."/>
            <person name="Elias M."/>
            <person name="Farnham G."/>
            <person name="Gachon C.M."/>
            <person name="Gschloessl B."/>
            <person name="Heesch S."/>
            <person name="Jabbari K."/>
            <person name="Jubin C."/>
            <person name="Kawai H."/>
            <person name="Kimura K."/>
            <person name="Kloareg B."/>
            <person name="Kupper F.C."/>
            <person name="Lang D."/>
            <person name="Le Bail A."/>
            <person name="Leblanc C."/>
            <person name="Lerouge P."/>
            <person name="Lohr M."/>
            <person name="Lopez P.J."/>
            <person name="Martens C."/>
            <person name="Maumus F."/>
            <person name="Michel G."/>
            <person name="Miranda-Saavedra D."/>
            <person name="Morales J."/>
            <person name="Moreau H."/>
            <person name="Motomura T."/>
            <person name="Nagasato C."/>
            <person name="Napoli C.A."/>
            <person name="Nelson D.R."/>
            <person name="Nyvall-Collen P."/>
            <person name="Peters A.F."/>
            <person name="Pommier C."/>
            <person name="Potin P."/>
            <person name="Poulain J."/>
            <person name="Quesneville H."/>
            <person name="Read B."/>
            <person name="Rensing S.A."/>
            <person name="Ritter A."/>
            <person name="Rousvoal S."/>
            <person name="Samanta M."/>
            <person name="Samson G."/>
            <person name="Schroeder D.C."/>
            <person name="Segurens B."/>
            <person name="Strittmatter M."/>
            <person name="Tonon T."/>
            <person name="Tregear J.W."/>
            <person name="Valentin K."/>
            <person name="von Dassow P."/>
            <person name="Yamagishi T."/>
            <person name="Van de Peer Y."/>
            <person name="Wincker P."/>
        </authorList>
    </citation>
    <scope>NUCLEOTIDE SEQUENCE [LARGE SCALE GENOMIC DNA]</scope>
    <source>
        <strain evidence="13">Ec32 / CCAP1310/4</strain>
    </source>
</reference>
<evidence type="ECO:0000313" key="13">
    <source>
        <dbReference type="Proteomes" id="UP000002630"/>
    </source>
</evidence>
<keyword evidence="6" id="KW-0547">Nucleotide-binding</keyword>
<evidence type="ECO:0000256" key="10">
    <source>
        <dbReference type="SAM" id="Phobius"/>
    </source>
</evidence>
<dbReference type="SMART" id="SM00977">
    <property type="entry name" value="TilS_C"/>
    <property type="match status" value="1"/>
</dbReference>
<comment type="subcellular location">
    <subcellularLocation>
        <location evidence="1">Cytoplasm</location>
    </subcellularLocation>
</comment>
<keyword evidence="10" id="KW-0812">Transmembrane</keyword>
<evidence type="ECO:0000256" key="6">
    <source>
        <dbReference type="ARBA" id="ARBA00022741"/>
    </source>
</evidence>
<protein>
    <recommendedName>
        <fullName evidence="2">tRNA(Ile)-lysidine synthetase</fullName>
        <ecNumber evidence="2">6.3.4.19</ecNumber>
    </recommendedName>
</protein>
<evidence type="ECO:0000256" key="8">
    <source>
        <dbReference type="ARBA" id="ARBA00048539"/>
    </source>
</evidence>
<proteinExistence type="inferred from homology"/>
<name>D7FGW8_ECTSI</name>
<accession>D7FGW8</accession>
<evidence type="ECO:0000256" key="5">
    <source>
        <dbReference type="ARBA" id="ARBA00022694"/>
    </source>
</evidence>
<dbReference type="InParanoid" id="D7FGW8"/>
<dbReference type="InterPro" id="IPR011063">
    <property type="entry name" value="TilS/TtcA_N"/>
</dbReference>
<dbReference type="Pfam" id="PF11734">
    <property type="entry name" value="TilS_C"/>
    <property type="match status" value="1"/>
</dbReference>
<dbReference type="PANTHER" id="PTHR43033:SF1">
    <property type="entry name" value="TRNA(ILE)-LYSIDINE SYNTHASE-RELATED"/>
    <property type="match status" value="1"/>
</dbReference>
<dbReference type="InterPro" id="IPR012796">
    <property type="entry name" value="Lysidine-tRNA-synth_C"/>
</dbReference>
<dbReference type="AlphaFoldDB" id="D7FGW8"/>
<dbReference type="GO" id="GO:0005737">
    <property type="term" value="C:cytoplasm"/>
    <property type="evidence" value="ECO:0007669"/>
    <property type="project" value="UniProtKB-SubCell"/>
</dbReference>
<dbReference type="OrthoDB" id="46912at2759"/>
<dbReference type="NCBIfam" id="TIGR02432">
    <property type="entry name" value="lysidine_TilS_N"/>
    <property type="match status" value="1"/>
</dbReference>